<feature type="transmembrane region" description="Helical" evidence="1">
    <location>
        <begin position="368"/>
        <end position="387"/>
    </location>
</feature>
<gene>
    <name evidence="2" type="ORF">FAD_0147</name>
</gene>
<feature type="transmembrane region" description="Helical" evidence="1">
    <location>
        <begin position="67"/>
        <end position="88"/>
    </location>
</feature>
<protein>
    <recommendedName>
        <fullName evidence="4">Multipass membrane protein</fullName>
    </recommendedName>
</protein>
<keyword evidence="1" id="KW-0472">Membrane</keyword>
<keyword evidence="1" id="KW-1133">Transmembrane helix</keyword>
<proteinExistence type="predicted"/>
<dbReference type="KEGG" id="fai:FAD_0147"/>
<feature type="transmembrane region" description="Helical" evidence="1">
    <location>
        <begin position="432"/>
        <end position="452"/>
    </location>
</feature>
<dbReference type="OrthoDB" id="57534at2157"/>
<feature type="transmembrane region" description="Helical" evidence="1">
    <location>
        <begin position="94"/>
        <end position="111"/>
    </location>
</feature>
<sequence>MKREIVESLIISVFTLYLFIYSAITGVFVVYNTRLYPSIYQFLAFLLPYVVLPLLVFFRKNSVINRIYLYFLFIGLFSFIVLLFTYIVYPLMEIMVLLTIAFYTDIIDNLYYKENKPLFYRGATFVLILFVMLLVSRFFVISVPVEPTKIVVDSIYADFSHSQVPFLFYYGIIMRVNYIDFTMGIQSIILYLILAALLTENYFLIFSIVNINGGISRKKSNGRRGASAMVTPAISGAVSALSCQCEGLTAILPTIAAVVASAISTALLSESILLLLISNFMLTVFFNRRARVKLISHIKDLRNSNYFPLLAIFFVMLIPIMEVIGIFYHLQLTSLTFFYGVNILMFVSGIFLMYAITKIGMKPFIKTVKIKAILAAIASILMFIWFIPPIAYFAYTNYYYYFLMNIMGVISGLLTYLVYFNIAKFKAAYIEFNSMMFSMTALVLFYISIISLDDLFPFYGIKQQLYFSAILWGITLPFMWLSTIETMYRHSIVDTPILQKAHHQGKAIHAGK</sequence>
<accession>A0A1V0N1U8</accession>
<feature type="transmembrane region" description="Helical" evidence="1">
    <location>
        <begin position="118"/>
        <end position="140"/>
    </location>
</feature>
<dbReference type="STRING" id="74969.FAD_0147"/>
<feature type="transmembrane region" description="Helical" evidence="1">
    <location>
        <begin position="336"/>
        <end position="356"/>
    </location>
</feature>
<feature type="transmembrane region" description="Helical" evidence="1">
    <location>
        <begin position="258"/>
        <end position="286"/>
    </location>
</feature>
<feature type="transmembrane region" description="Helical" evidence="1">
    <location>
        <begin position="188"/>
        <end position="209"/>
    </location>
</feature>
<feature type="transmembrane region" description="Helical" evidence="1">
    <location>
        <begin position="306"/>
        <end position="330"/>
    </location>
</feature>
<evidence type="ECO:0000313" key="3">
    <source>
        <dbReference type="Proteomes" id="UP000192050"/>
    </source>
</evidence>
<dbReference type="AlphaFoldDB" id="A0A1V0N1U8"/>
<evidence type="ECO:0000256" key="1">
    <source>
        <dbReference type="SAM" id="Phobius"/>
    </source>
</evidence>
<feature type="transmembrane region" description="Helical" evidence="1">
    <location>
        <begin position="399"/>
        <end position="420"/>
    </location>
</feature>
<evidence type="ECO:0000313" key="2">
    <source>
        <dbReference type="EMBL" id="ARD84077.1"/>
    </source>
</evidence>
<dbReference type="Proteomes" id="UP000192050">
    <property type="component" value="Chromosome"/>
</dbReference>
<feature type="transmembrane region" description="Helical" evidence="1">
    <location>
        <begin position="9"/>
        <end position="33"/>
    </location>
</feature>
<keyword evidence="1" id="KW-0812">Transmembrane</keyword>
<name>A0A1V0N1U8_9ARCH</name>
<dbReference type="EMBL" id="CP015363">
    <property type="protein sequence ID" value="ARD84077.1"/>
    <property type="molecule type" value="Genomic_DNA"/>
</dbReference>
<keyword evidence="3" id="KW-1185">Reference proteome</keyword>
<feature type="transmembrane region" description="Helical" evidence="1">
    <location>
        <begin position="464"/>
        <end position="481"/>
    </location>
</feature>
<reference evidence="2 3" key="1">
    <citation type="submission" date="2011-10" db="EMBL/GenBank/DDBJ databases">
        <title>Metabolic and evolutionary patterns in the extreme acidophile Ferroplasma acidiphilum.</title>
        <authorList>
            <person name="Golyshina O.V."/>
            <person name="Kozyavkin S.A."/>
            <person name="Tatusov R.L."/>
            <person name="Slesarev A.I."/>
            <person name="Golyshin P.N."/>
        </authorList>
    </citation>
    <scope>NUCLEOTIDE SEQUENCE [LARGE SCALE GENOMIC DNA]</scope>
    <source>
        <strain evidence="3">Y</strain>
    </source>
</reference>
<evidence type="ECO:0008006" key="4">
    <source>
        <dbReference type="Google" id="ProtNLM"/>
    </source>
</evidence>
<feature type="transmembrane region" description="Helical" evidence="1">
    <location>
        <begin position="39"/>
        <end position="58"/>
    </location>
</feature>
<organism evidence="2 3">
    <name type="scientific">Ferroplasma acidiphilum</name>
    <dbReference type="NCBI Taxonomy" id="74969"/>
    <lineage>
        <taxon>Archaea</taxon>
        <taxon>Methanobacteriati</taxon>
        <taxon>Thermoplasmatota</taxon>
        <taxon>Thermoplasmata</taxon>
        <taxon>Thermoplasmatales</taxon>
        <taxon>Ferroplasmaceae</taxon>
        <taxon>Ferroplasma</taxon>
    </lineage>
</organism>